<name>A0ABQ9G003_9NEOP</name>
<protein>
    <submittedName>
        <fullName evidence="2">Uncharacterized protein</fullName>
    </submittedName>
</protein>
<dbReference type="EMBL" id="JARBHB010000017">
    <property type="protein sequence ID" value="KAJ8865800.1"/>
    <property type="molecule type" value="Genomic_DNA"/>
</dbReference>
<gene>
    <name evidence="2" type="ORF">PR048_033322</name>
</gene>
<evidence type="ECO:0000256" key="1">
    <source>
        <dbReference type="SAM" id="MobiDB-lite"/>
    </source>
</evidence>
<accession>A0ABQ9G003</accession>
<evidence type="ECO:0000313" key="2">
    <source>
        <dbReference type="EMBL" id="KAJ8865800.1"/>
    </source>
</evidence>
<proteinExistence type="predicted"/>
<sequence>MPYALPGIRNRNLQHRRPPNAPRQVDVHSQIAGWNLSIISRGPLSTRDAASTRHRSLHAPLIFSVLLRASSSSLALLPQKRCKINSAHLKALPPGIYFHSRSLYPLAIWAFLDIGECGAASECKDRGNGRSPRKPARPAVSSATIPTCENPGATPPRIEYVSPKKEASSLTSIPLWAQEKNPVQLRWRETKEYPGIRTSAYINWRDELYKESTKDENMYSRGTRSCPLGHCQLGSKSGGDVTLAGGLPASPLAGALCMDRPSSSATSVVVRMLVSHQGEPGLIPDRLVPGFSHVGIVSSDAAGRRVFSAISRSPHLLHSGAAPYSPRFACMGSQDLDKLKPYSRRRVKWVRVSVNAGKEPVHYAPPDHKKLGPRAGDKGSLACRRATLYKHSPSIMASAGVRNVATNVLFLPQLRAKSCRGTGRRKKKTRVNFTRVWGHAECIYPCLVWSPCAIMSGSTIGQETTQCSPTRCRTSLAQYSAAPHSSNIRQCS</sequence>
<organism evidence="2 3">
    <name type="scientific">Dryococelus australis</name>
    <dbReference type="NCBI Taxonomy" id="614101"/>
    <lineage>
        <taxon>Eukaryota</taxon>
        <taxon>Metazoa</taxon>
        <taxon>Ecdysozoa</taxon>
        <taxon>Arthropoda</taxon>
        <taxon>Hexapoda</taxon>
        <taxon>Insecta</taxon>
        <taxon>Pterygota</taxon>
        <taxon>Neoptera</taxon>
        <taxon>Polyneoptera</taxon>
        <taxon>Phasmatodea</taxon>
        <taxon>Verophasmatodea</taxon>
        <taxon>Anareolatae</taxon>
        <taxon>Phasmatidae</taxon>
        <taxon>Eurycanthinae</taxon>
        <taxon>Dryococelus</taxon>
    </lineage>
</organism>
<evidence type="ECO:0000313" key="3">
    <source>
        <dbReference type="Proteomes" id="UP001159363"/>
    </source>
</evidence>
<keyword evidence="3" id="KW-1185">Reference proteome</keyword>
<reference evidence="2 3" key="1">
    <citation type="submission" date="2023-02" db="EMBL/GenBank/DDBJ databases">
        <title>LHISI_Scaffold_Assembly.</title>
        <authorList>
            <person name="Stuart O.P."/>
            <person name="Cleave R."/>
            <person name="Magrath M.J.L."/>
            <person name="Mikheyev A.S."/>
        </authorList>
    </citation>
    <scope>NUCLEOTIDE SEQUENCE [LARGE SCALE GENOMIC DNA]</scope>
    <source>
        <strain evidence="2">Daus_M_001</strain>
        <tissue evidence="2">Leg muscle</tissue>
    </source>
</reference>
<feature type="region of interest" description="Disordered" evidence="1">
    <location>
        <begin position="1"/>
        <end position="23"/>
    </location>
</feature>
<feature type="region of interest" description="Disordered" evidence="1">
    <location>
        <begin position="122"/>
        <end position="156"/>
    </location>
</feature>
<comment type="caution">
    <text evidence="2">The sequence shown here is derived from an EMBL/GenBank/DDBJ whole genome shotgun (WGS) entry which is preliminary data.</text>
</comment>
<dbReference type="Proteomes" id="UP001159363">
    <property type="component" value="Chromosome 16"/>
</dbReference>